<comment type="caution">
    <text evidence="2">The sequence shown here is derived from an EMBL/GenBank/DDBJ whole genome shotgun (WGS) entry which is preliminary data.</text>
</comment>
<protein>
    <submittedName>
        <fullName evidence="2">Uncharacterized protein</fullName>
    </submittedName>
</protein>
<name>A0AAN8GFI8_9TELE</name>
<reference evidence="2 3" key="1">
    <citation type="journal article" date="2023" name="Mol. Biol. Evol.">
        <title>Genomics of Secondarily Temperate Adaptation in the Only Non-Antarctic Icefish.</title>
        <authorList>
            <person name="Rivera-Colon A.G."/>
            <person name="Rayamajhi N."/>
            <person name="Minhas B.F."/>
            <person name="Madrigal G."/>
            <person name="Bilyk K.T."/>
            <person name="Yoon V."/>
            <person name="Hune M."/>
            <person name="Gregory S."/>
            <person name="Cheng C.H.C."/>
            <person name="Catchen J.M."/>
        </authorList>
    </citation>
    <scope>NUCLEOTIDE SEQUENCE [LARGE SCALE GENOMIC DNA]</scope>
    <source>
        <strain evidence="2">JC2023a</strain>
    </source>
</reference>
<gene>
    <name evidence="2" type="ORF">CesoFtcFv8_023715</name>
</gene>
<evidence type="ECO:0000313" key="2">
    <source>
        <dbReference type="EMBL" id="KAK5878299.1"/>
    </source>
</evidence>
<keyword evidence="3" id="KW-1185">Reference proteome</keyword>
<evidence type="ECO:0000313" key="3">
    <source>
        <dbReference type="Proteomes" id="UP001335648"/>
    </source>
</evidence>
<feature type="region of interest" description="Disordered" evidence="1">
    <location>
        <begin position="17"/>
        <end position="36"/>
    </location>
</feature>
<sequence length="98" mass="10549">MLAPEWFGKTTWVLTDSERLTETPGDPTDGLLTESPPSSDPLLFLRCLLTESPPLSLLYARLCPLTDCFCDSGKEPTSRGGRLIQGGASPSEGILPLN</sequence>
<dbReference type="Proteomes" id="UP001335648">
    <property type="component" value="Unassembled WGS sequence"/>
</dbReference>
<organism evidence="2 3">
    <name type="scientific">Champsocephalus esox</name>
    <name type="common">pike icefish</name>
    <dbReference type="NCBI Taxonomy" id="159716"/>
    <lineage>
        <taxon>Eukaryota</taxon>
        <taxon>Metazoa</taxon>
        <taxon>Chordata</taxon>
        <taxon>Craniata</taxon>
        <taxon>Vertebrata</taxon>
        <taxon>Euteleostomi</taxon>
        <taxon>Actinopterygii</taxon>
        <taxon>Neopterygii</taxon>
        <taxon>Teleostei</taxon>
        <taxon>Neoteleostei</taxon>
        <taxon>Acanthomorphata</taxon>
        <taxon>Eupercaria</taxon>
        <taxon>Perciformes</taxon>
        <taxon>Notothenioidei</taxon>
        <taxon>Channichthyidae</taxon>
        <taxon>Champsocephalus</taxon>
    </lineage>
</organism>
<dbReference type="AlphaFoldDB" id="A0AAN8GFI8"/>
<dbReference type="EMBL" id="JAULUE010002065">
    <property type="protein sequence ID" value="KAK5878299.1"/>
    <property type="molecule type" value="Genomic_DNA"/>
</dbReference>
<feature type="region of interest" description="Disordered" evidence="1">
    <location>
        <begin position="75"/>
        <end position="98"/>
    </location>
</feature>
<proteinExistence type="predicted"/>
<accession>A0AAN8GFI8</accession>
<evidence type="ECO:0000256" key="1">
    <source>
        <dbReference type="SAM" id="MobiDB-lite"/>
    </source>
</evidence>